<accession>A0A151JWZ6</accession>
<proteinExistence type="predicted"/>
<evidence type="ECO:0000313" key="1">
    <source>
        <dbReference type="EMBL" id="KYN39287.1"/>
    </source>
</evidence>
<dbReference type="Proteomes" id="UP000078541">
    <property type="component" value="Unassembled WGS sequence"/>
</dbReference>
<gene>
    <name evidence="1" type="ORF">ALC56_06328</name>
</gene>
<organism evidence="1 2">
    <name type="scientific">Trachymyrmex septentrionalis</name>
    <dbReference type="NCBI Taxonomy" id="34720"/>
    <lineage>
        <taxon>Eukaryota</taxon>
        <taxon>Metazoa</taxon>
        <taxon>Ecdysozoa</taxon>
        <taxon>Arthropoda</taxon>
        <taxon>Hexapoda</taxon>
        <taxon>Insecta</taxon>
        <taxon>Pterygota</taxon>
        <taxon>Neoptera</taxon>
        <taxon>Endopterygota</taxon>
        <taxon>Hymenoptera</taxon>
        <taxon>Apocrita</taxon>
        <taxon>Aculeata</taxon>
        <taxon>Formicoidea</taxon>
        <taxon>Formicidae</taxon>
        <taxon>Myrmicinae</taxon>
        <taxon>Trachymyrmex</taxon>
    </lineage>
</organism>
<keyword evidence="2" id="KW-1185">Reference proteome</keyword>
<name>A0A151JWZ6_9HYME</name>
<dbReference type="AlphaFoldDB" id="A0A151JWZ6"/>
<reference evidence="1 2" key="1">
    <citation type="submission" date="2016-03" db="EMBL/GenBank/DDBJ databases">
        <title>Trachymyrmex septentrionalis WGS genome.</title>
        <authorList>
            <person name="Nygaard S."/>
            <person name="Hu H."/>
            <person name="Boomsma J."/>
            <person name="Zhang G."/>
        </authorList>
    </citation>
    <scope>NUCLEOTIDE SEQUENCE [LARGE SCALE GENOMIC DNA]</scope>
    <source>
        <strain evidence="1">Tsep2-gDNA-1</strain>
        <tissue evidence="1">Whole body</tissue>
    </source>
</reference>
<evidence type="ECO:0000313" key="2">
    <source>
        <dbReference type="Proteomes" id="UP000078541"/>
    </source>
</evidence>
<sequence>MRLLSRRYDLTNTGYKFLEIGINVGPPSYVEIVLGDHRGHELPLSLETWKNLYEQRWNIYKMLRNEYKDNFISVGPLIVRVCTLNDATLICLNSLPIRITMTETTLRRMFDFDGCINVTFERLARLVDTVDAKYTRFSNTSENAIRDSDFFNGRQLINCELLASVFNTYEKNTIVSNSEFFFLVQLHIIMSSKKNCKKVEEVASSSSSSYITIDLTRLHVGQIDLFHRLIEIGLDTACREQDIAYSRSNDLTDKHAADKVLSDKALGRVTARDSVLSEKAATATVWAAMKAKTKGALPFLSMLGALAFLIGRVASVEKAVNDSKLYLSLYKRKLGVAAKKKGIGGLLEIQLVAQEFRCNPGPLLQKDPRVFLQGKESGSPAVVCNAGVTGTRVCGCVKPIPRSYPDAHKHVGNEPGFVRNVHAFLSNGGPYTGHSWYVEPATRPENGTEDGRRLVDDPDPLLQPAPMKLCHQLIEDVNWFKVLNMYFSVGETGAS</sequence>
<protein>
    <submittedName>
        <fullName evidence="1">Uncharacterized protein</fullName>
    </submittedName>
</protein>
<dbReference type="EMBL" id="KQ981616">
    <property type="protein sequence ID" value="KYN39287.1"/>
    <property type="molecule type" value="Genomic_DNA"/>
</dbReference>